<dbReference type="InterPro" id="IPR009010">
    <property type="entry name" value="Asp_de-COase-like_dom_sf"/>
</dbReference>
<keyword evidence="9" id="KW-0411">Iron-sulfur</keyword>
<evidence type="ECO:0000256" key="2">
    <source>
        <dbReference type="ARBA" id="ARBA00001966"/>
    </source>
</evidence>
<dbReference type="InterPro" id="IPR006657">
    <property type="entry name" value="MoPterin_dinucl-bd_dom"/>
</dbReference>
<dbReference type="AlphaFoldDB" id="A0A7C2Z3A7"/>
<dbReference type="GO" id="GO:0042128">
    <property type="term" value="P:nitrate assimilation"/>
    <property type="evidence" value="ECO:0007669"/>
    <property type="project" value="UniProtKB-KW"/>
</dbReference>
<dbReference type="GO" id="GO:0043546">
    <property type="term" value="F:molybdopterin cofactor binding"/>
    <property type="evidence" value="ECO:0007669"/>
    <property type="project" value="InterPro"/>
</dbReference>
<gene>
    <name evidence="12" type="ORF">ENO47_04635</name>
</gene>
<dbReference type="GO" id="GO:0045333">
    <property type="term" value="P:cellular respiration"/>
    <property type="evidence" value="ECO:0007669"/>
    <property type="project" value="UniProtKB-ARBA"/>
</dbReference>
<dbReference type="Gene3D" id="3.40.50.740">
    <property type="match status" value="1"/>
</dbReference>
<dbReference type="GO" id="GO:0046872">
    <property type="term" value="F:metal ion binding"/>
    <property type="evidence" value="ECO:0007669"/>
    <property type="project" value="UniProtKB-KW"/>
</dbReference>
<dbReference type="Pfam" id="PF00384">
    <property type="entry name" value="Molybdopterin"/>
    <property type="match status" value="1"/>
</dbReference>
<dbReference type="InterPro" id="IPR006963">
    <property type="entry name" value="Mopterin_OxRdtase_4Fe-4S_dom"/>
</dbReference>
<evidence type="ECO:0000313" key="12">
    <source>
        <dbReference type="EMBL" id="HEW45943.1"/>
    </source>
</evidence>
<comment type="similarity">
    <text evidence="3">Belongs to the prokaryotic molybdopterin-containing oxidoreductase family. NasA/NapA/NarB subfamily.</text>
</comment>
<dbReference type="InterPro" id="IPR041957">
    <property type="entry name" value="CT_Nitrate-R-NapA-like"/>
</dbReference>
<dbReference type="PANTHER" id="PTHR43105">
    <property type="entry name" value="RESPIRATORY NITRATE REDUCTASE"/>
    <property type="match status" value="1"/>
</dbReference>
<dbReference type="InterPro" id="IPR006656">
    <property type="entry name" value="Mopterin_OxRdtase"/>
</dbReference>
<dbReference type="CDD" id="cd02754">
    <property type="entry name" value="MopB_Nitrate-R-NapA-like"/>
    <property type="match status" value="1"/>
</dbReference>
<keyword evidence="10" id="KW-0534">Nitrate assimilation</keyword>
<dbReference type="Gene3D" id="2.40.40.20">
    <property type="match status" value="1"/>
</dbReference>
<dbReference type="GO" id="GO:0016491">
    <property type="term" value="F:oxidoreductase activity"/>
    <property type="evidence" value="ECO:0007669"/>
    <property type="project" value="UniProtKB-KW"/>
</dbReference>
<dbReference type="SMART" id="SM00926">
    <property type="entry name" value="Molybdop_Fe4S4"/>
    <property type="match status" value="1"/>
</dbReference>
<dbReference type="EMBL" id="DSFP01000037">
    <property type="protein sequence ID" value="HEW45943.1"/>
    <property type="molecule type" value="Genomic_DNA"/>
</dbReference>
<dbReference type="SUPFAM" id="SSF50692">
    <property type="entry name" value="ADC-like"/>
    <property type="match status" value="1"/>
</dbReference>
<evidence type="ECO:0000256" key="8">
    <source>
        <dbReference type="ARBA" id="ARBA00023004"/>
    </source>
</evidence>
<evidence type="ECO:0000256" key="10">
    <source>
        <dbReference type="ARBA" id="ARBA00023063"/>
    </source>
</evidence>
<dbReference type="GO" id="GO:0016020">
    <property type="term" value="C:membrane"/>
    <property type="evidence" value="ECO:0007669"/>
    <property type="project" value="TreeGrafter"/>
</dbReference>
<accession>A0A7C2Z3A7</accession>
<evidence type="ECO:0000256" key="3">
    <source>
        <dbReference type="ARBA" id="ARBA00008747"/>
    </source>
</evidence>
<keyword evidence="4" id="KW-0004">4Fe-4S</keyword>
<evidence type="ECO:0000256" key="9">
    <source>
        <dbReference type="ARBA" id="ARBA00023014"/>
    </source>
</evidence>
<evidence type="ECO:0000256" key="1">
    <source>
        <dbReference type="ARBA" id="ARBA00001942"/>
    </source>
</evidence>
<evidence type="ECO:0000256" key="6">
    <source>
        <dbReference type="ARBA" id="ARBA00022723"/>
    </source>
</evidence>
<sequence length="672" mass="76794">MKAFQCPYCGVGCGLLWDEGKIRGDKSHPASRGEVCKKPLYYPEAMHKGRLLKPMFRENKKEPFREISWEEAYSILLKKLKERFPEELYFYLSGQLLTEDIYVMNKFIKGFLKTNNVDANSRLCMATAVSAYRLAFGSDGPPCSYEDLDDAETFVFAGSNALWTHPVLFKRILKRKAKGEAINIIVIDPVKTQTAQKADKHYQIRAGTDAVLFNSVLYVLYEKGWIDEEFIKNHVDGFEEAIKEALKYPPKRASEICKIEEKDIWELAEYYAFSKKLISLWCQGLNQSSQGVMKNIALINLHLATGRLNNKGCPFSLTGQPNAMGGREMGYLSNGLPGYRDVRKEEDREFMEAFWGIPTGSIKPEPGPTITEAIDLMLKGDIKFLWVVATNPAITLPNLGKVWKALEKVFLVVQDAYWNHTCEFANLLLPASQMGEKEGVMTGSDRTISLCTKFSEAPGQAKEDWRVFTELAQRMGYERHFPYRSSEEVFNELRKATKGRLCDISSFSYKDLPKRWGGKHLYEDLRFKTDTGRAKMYPAIYKHHHARFILITGRTKNQWHTMTRTGKSPELLKGEEEPFLLMNPEDAQSMGIAEGDKVKLMSLENKELVELKVRLGDIKRGHLFAPFGYGSVPVNLLLGEKIDPISKEPELKFTPVLVYAKDRRFMAYELER</sequence>
<keyword evidence="8" id="KW-0408">Iron</keyword>
<evidence type="ECO:0000256" key="4">
    <source>
        <dbReference type="ARBA" id="ARBA00022485"/>
    </source>
</evidence>
<dbReference type="Pfam" id="PF04879">
    <property type="entry name" value="Molybdop_Fe4S4"/>
    <property type="match status" value="1"/>
</dbReference>
<dbReference type="Gene3D" id="2.20.25.90">
    <property type="entry name" value="ADC-like domains"/>
    <property type="match status" value="1"/>
</dbReference>
<dbReference type="Pfam" id="PF01568">
    <property type="entry name" value="Molydop_binding"/>
    <property type="match status" value="1"/>
</dbReference>
<dbReference type="CDD" id="cd02791">
    <property type="entry name" value="MopB_CT_Nitrate-R-NapA-like"/>
    <property type="match status" value="1"/>
</dbReference>
<keyword evidence="6" id="KW-0479">Metal-binding</keyword>
<comment type="cofactor">
    <cofactor evidence="2">
        <name>[4Fe-4S] cluster</name>
        <dbReference type="ChEBI" id="CHEBI:49883"/>
    </cofactor>
</comment>
<evidence type="ECO:0000256" key="5">
    <source>
        <dbReference type="ARBA" id="ARBA00022505"/>
    </source>
</evidence>
<comment type="cofactor">
    <cofactor evidence="1">
        <name>Mo-bis(molybdopterin guanine dinucleotide)</name>
        <dbReference type="ChEBI" id="CHEBI:60539"/>
    </cofactor>
</comment>
<dbReference type="PANTHER" id="PTHR43105:SF9">
    <property type="entry name" value="NADPH-FE(3+) OXIDOREDUCTASE SUBUNIT ALPHA"/>
    <property type="match status" value="1"/>
</dbReference>
<dbReference type="Gene3D" id="3.40.228.10">
    <property type="entry name" value="Dimethylsulfoxide Reductase, domain 2"/>
    <property type="match status" value="1"/>
</dbReference>
<keyword evidence="7" id="KW-0560">Oxidoreductase</keyword>
<evidence type="ECO:0000256" key="7">
    <source>
        <dbReference type="ARBA" id="ARBA00023002"/>
    </source>
</evidence>
<keyword evidence="5" id="KW-0500">Molybdenum</keyword>
<dbReference type="SUPFAM" id="SSF53706">
    <property type="entry name" value="Formate dehydrogenase/DMSO reductase, domains 1-3"/>
    <property type="match status" value="1"/>
</dbReference>
<reference evidence="12" key="1">
    <citation type="journal article" date="2020" name="mSystems">
        <title>Genome- and Community-Level Interaction Insights into Carbon Utilization and Element Cycling Functions of Hydrothermarchaeota in Hydrothermal Sediment.</title>
        <authorList>
            <person name="Zhou Z."/>
            <person name="Liu Y."/>
            <person name="Xu W."/>
            <person name="Pan J."/>
            <person name="Luo Z.H."/>
            <person name="Li M."/>
        </authorList>
    </citation>
    <scope>NUCLEOTIDE SEQUENCE [LARGE SCALE GENOMIC DNA]</scope>
    <source>
        <strain evidence="12">SpSt-132</strain>
    </source>
</reference>
<dbReference type="GO" id="GO:0051539">
    <property type="term" value="F:4 iron, 4 sulfur cluster binding"/>
    <property type="evidence" value="ECO:0007669"/>
    <property type="project" value="UniProtKB-KW"/>
</dbReference>
<name>A0A7C2Z3A7_9AQUI</name>
<organism evidence="12">
    <name type="scientific">Hydrogenobacter sp</name>
    <dbReference type="NCBI Taxonomy" id="2152829"/>
    <lineage>
        <taxon>Bacteria</taxon>
        <taxon>Pseudomonadati</taxon>
        <taxon>Aquificota</taxon>
        <taxon>Aquificia</taxon>
        <taxon>Aquificales</taxon>
        <taxon>Aquificaceae</taxon>
        <taxon>Hydrogenobacter</taxon>
    </lineage>
</organism>
<feature type="domain" description="4Fe-4S Mo/W bis-MGD-type" evidence="11">
    <location>
        <begin position="1"/>
        <end position="48"/>
    </location>
</feature>
<comment type="caution">
    <text evidence="12">The sequence shown here is derived from an EMBL/GenBank/DDBJ whole genome shotgun (WGS) entry which is preliminary data.</text>
</comment>
<protein>
    <submittedName>
        <fullName evidence="12">Nitrate reductase</fullName>
    </submittedName>
</protein>
<proteinExistence type="inferred from homology"/>
<evidence type="ECO:0000259" key="11">
    <source>
        <dbReference type="SMART" id="SM00926"/>
    </source>
</evidence>
<dbReference type="InterPro" id="IPR050123">
    <property type="entry name" value="Prok_molybdopt-oxidoreductase"/>
</dbReference>